<dbReference type="Proteomes" id="UP000234881">
    <property type="component" value="Unassembled WGS sequence"/>
</dbReference>
<dbReference type="OrthoDB" id="1099791at2"/>
<sequence length="239" mass="27651">MTLAQKHSSYAPPHRPMNLPADYSPSREWLKLGDDGWWDFENPENSRWSWRGLASSIAKQPRYNGNTGTIWSVAQHSVLCHDQAPDEIKFFALVHDLPEGAFGDKVQPQKAYDKRLIAEHFARAGSLMPADAHARILRQLMFDLLEELERPEHDVLLKIFVRAKKSLPSIEQGRIMKVIDHRALLTEMHQLNFAPDWPLNIDPALMPFDVAILPHHRWQDSYEEYLDRLSLYVDLGAQR</sequence>
<comment type="caution">
    <text evidence="1">The sequence shown here is derived from an EMBL/GenBank/DDBJ whole genome shotgun (WGS) entry which is preliminary data.</text>
</comment>
<proteinExistence type="predicted"/>
<dbReference type="EMBL" id="PKUQ01000001">
    <property type="protein sequence ID" value="PLW79099.1"/>
    <property type="molecule type" value="Genomic_DNA"/>
</dbReference>
<accession>A0A2N5XX82</accession>
<dbReference type="SUPFAM" id="SSF109604">
    <property type="entry name" value="HD-domain/PDEase-like"/>
    <property type="match status" value="1"/>
</dbReference>
<protein>
    <recommendedName>
        <fullName evidence="3">Phosphohydrolase</fullName>
    </recommendedName>
</protein>
<evidence type="ECO:0000313" key="1">
    <source>
        <dbReference type="EMBL" id="PLW79099.1"/>
    </source>
</evidence>
<dbReference type="RefSeq" id="WP_101532181.1">
    <property type="nucleotide sequence ID" value="NZ_PKUQ01000001.1"/>
</dbReference>
<keyword evidence="2" id="KW-1185">Reference proteome</keyword>
<gene>
    <name evidence="1" type="ORF">C0081_02385</name>
</gene>
<organism evidence="1 2">
    <name type="scientific">Cohaesibacter celericrescens</name>
    <dbReference type="NCBI Taxonomy" id="2067669"/>
    <lineage>
        <taxon>Bacteria</taxon>
        <taxon>Pseudomonadati</taxon>
        <taxon>Pseudomonadota</taxon>
        <taxon>Alphaproteobacteria</taxon>
        <taxon>Hyphomicrobiales</taxon>
        <taxon>Cohaesibacteraceae</taxon>
    </lineage>
</organism>
<evidence type="ECO:0000313" key="2">
    <source>
        <dbReference type="Proteomes" id="UP000234881"/>
    </source>
</evidence>
<name>A0A2N5XX82_9HYPH</name>
<dbReference type="Gene3D" id="1.10.3210.10">
    <property type="entry name" value="Hypothetical protein af1432"/>
    <property type="match status" value="1"/>
</dbReference>
<evidence type="ECO:0008006" key="3">
    <source>
        <dbReference type="Google" id="ProtNLM"/>
    </source>
</evidence>
<reference evidence="1 2" key="1">
    <citation type="submission" date="2018-01" db="EMBL/GenBank/DDBJ databases">
        <title>The draft genome sequence of Cohaesibacter sp. H1304.</title>
        <authorList>
            <person name="Wang N.-N."/>
            <person name="Du Z.-J."/>
        </authorList>
    </citation>
    <scope>NUCLEOTIDE SEQUENCE [LARGE SCALE GENOMIC DNA]</scope>
    <source>
        <strain evidence="1 2">H1304</strain>
    </source>
</reference>
<dbReference type="AlphaFoldDB" id="A0A2N5XX82"/>